<accession>A0AB34KKB9</accession>
<dbReference type="Pfam" id="PF02567">
    <property type="entry name" value="PhzC-PhzF"/>
    <property type="match status" value="1"/>
</dbReference>
<reference evidence="1 2" key="1">
    <citation type="journal article" date="2020" name="Microbiol. Resour. Announc.">
        <title>Draft Genome Sequence of a Cladosporium Species Isolated from the Mesophotic Ascidian Didemnum maculosum.</title>
        <authorList>
            <person name="Gioti A."/>
            <person name="Siaperas R."/>
            <person name="Nikolaivits E."/>
            <person name="Le Goff G."/>
            <person name="Ouazzani J."/>
            <person name="Kotoulas G."/>
            <person name="Topakas E."/>
        </authorList>
    </citation>
    <scope>NUCLEOTIDE SEQUENCE [LARGE SCALE GENOMIC DNA]</scope>
    <source>
        <strain evidence="1 2">TM138-S3</strain>
    </source>
</reference>
<name>A0AB34KKB9_9PEZI</name>
<dbReference type="AlphaFoldDB" id="A0AB34KKB9"/>
<dbReference type="GeneID" id="96008923"/>
<gene>
    <name evidence="1" type="ORF">WHR41_07481</name>
</gene>
<dbReference type="RefSeq" id="XP_069226865.1">
    <property type="nucleotide sequence ID" value="XM_069376085.1"/>
</dbReference>
<dbReference type="SUPFAM" id="SSF54506">
    <property type="entry name" value="Diaminopimelate epimerase-like"/>
    <property type="match status" value="1"/>
</dbReference>
<dbReference type="GO" id="GO:0003824">
    <property type="term" value="F:catalytic activity"/>
    <property type="evidence" value="ECO:0007669"/>
    <property type="project" value="InterPro"/>
</dbReference>
<dbReference type="Proteomes" id="UP000803884">
    <property type="component" value="Unassembled WGS sequence"/>
</dbReference>
<proteinExistence type="predicted"/>
<organism evidence="1 2">
    <name type="scientific">Cladosporium halotolerans</name>
    <dbReference type="NCBI Taxonomy" id="1052096"/>
    <lineage>
        <taxon>Eukaryota</taxon>
        <taxon>Fungi</taxon>
        <taxon>Dikarya</taxon>
        <taxon>Ascomycota</taxon>
        <taxon>Pezizomycotina</taxon>
        <taxon>Dothideomycetes</taxon>
        <taxon>Dothideomycetidae</taxon>
        <taxon>Cladosporiales</taxon>
        <taxon>Cladosporiaceae</taxon>
        <taxon>Cladosporium</taxon>
    </lineage>
</organism>
<sequence>MNFACVELEGLEALGAVGCNGLKPAVRLDREWDVGFVGALFYVVLGVEDVEGGGRKVQVRTRMIEGAFEDAATGSAACALAGFLALKGGVRRVEFEVVQGVEMGRRSEIGVVVGLTEGLDGLESLELSGSAVRVMEGKVVVE</sequence>
<dbReference type="InterPro" id="IPR003719">
    <property type="entry name" value="Phenazine_PhzF-like"/>
</dbReference>
<dbReference type="Gene3D" id="3.10.310.10">
    <property type="entry name" value="Diaminopimelate Epimerase, Chain A, domain 1"/>
    <property type="match status" value="1"/>
</dbReference>
<keyword evidence="2" id="KW-1185">Reference proteome</keyword>
<comment type="caution">
    <text evidence="1">The sequence shown here is derived from an EMBL/GenBank/DDBJ whole genome shotgun (WGS) entry which is preliminary data.</text>
</comment>
<dbReference type="EMBL" id="JAAQHG020000032">
    <property type="protein sequence ID" value="KAL1583758.1"/>
    <property type="molecule type" value="Genomic_DNA"/>
</dbReference>
<evidence type="ECO:0000313" key="2">
    <source>
        <dbReference type="Proteomes" id="UP000803884"/>
    </source>
</evidence>
<evidence type="ECO:0000313" key="1">
    <source>
        <dbReference type="EMBL" id="KAL1583758.1"/>
    </source>
</evidence>
<protein>
    <submittedName>
        <fullName evidence="1">Uncharacterized protein</fullName>
    </submittedName>
</protein>